<proteinExistence type="predicted"/>
<keyword evidence="3" id="KW-1185">Reference proteome</keyword>
<organism evidence="2 3">
    <name type="scientific">Caerostris extrusa</name>
    <name type="common">Bark spider</name>
    <name type="synonym">Caerostris bankana</name>
    <dbReference type="NCBI Taxonomy" id="172846"/>
    <lineage>
        <taxon>Eukaryota</taxon>
        <taxon>Metazoa</taxon>
        <taxon>Ecdysozoa</taxon>
        <taxon>Arthropoda</taxon>
        <taxon>Chelicerata</taxon>
        <taxon>Arachnida</taxon>
        <taxon>Araneae</taxon>
        <taxon>Araneomorphae</taxon>
        <taxon>Entelegynae</taxon>
        <taxon>Araneoidea</taxon>
        <taxon>Araneidae</taxon>
        <taxon>Caerostris</taxon>
    </lineage>
</organism>
<feature type="compositionally biased region" description="Polar residues" evidence="1">
    <location>
        <begin position="65"/>
        <end position="75"/>
    </location>
</feature>
<evidence type="ECO:0000256" key="1">
    <source>
        <dbReference type="SAM" id="MobiDB-lite"/>
    </source>
</evidence>
<protein>
    <submittedName>
        <fullName evidence="2">Uncharacterized protein</fullName>
    </submittedName>
</protein>
<dbReference type="Proteomes" id="UP001054945">
    <property type="component" value="Unassembled WGS sequence"/>
</dbReference>
<evidence type="ECO:0000313" key="3">
    <source>
        <dbReference type="Proteomes" id="UP001054945"/>
    </source>
</evidence>
<reference evidence="2 3" key="1">
    <citation type="submission" date="2021-06" db="EMBL/GenBank/DDBJ databases">
        <title>Caerostris extrusa draft genome.</title>
        <authorList>
            <person name="Kono N."/>
            <person name="Arakawa K."/>
        </authorList>
    </citation>
    <scope>NUCLEOTIDE SEQUENCE [LARGE SCALE GENOMIC DNA]</scope>
</reference>
<dbReference type="AlphaFoldDB" id="A0AAV4MTK3"/>
<accession>A0AAV4MTK3</accession>
<gene>
    <name evidence="2" type="ORF">CEXT_407691</name>
</gene>
<sequence length="92" mass="10829">MEQRPWYPRIVFTFQRLLHQDGKRTISSEWCNVKMTLTATRRDIRQRIRSVPGNNTPPRIISPMMQPTDQMSTASERGGIKFNNAIFCKIEF</sequence>
<feature type="region of interest" description="Disordered" evidence="1">
    <location>
        <begin position="47"/>
        <end position="76"/>
    </location>
</feature>
<name>A0AAV4MTK3_CAEEX</name>
<comment type="caution">
    <text evidence="2">The sequence shown here is derived from an EMBL/GenBank/DDBJ whole genome shotgun (WGS) entry which is preliminary data.</text>
</comment>
<evidence type="ECO:0000313" key="2">
    <source>
        <dbReference type="EMBL" id="GIX75199.1"/>
    </source>
</evidence>
<dbReference type="EMBL" id="BPLR01002569">
    <property type="protein sequence ID" value="GIX75199.1"/>
    <property type="molecule type" value="Genomic_DNA"/>
</dbReference>